<feature type="compositionally biased region" description="Polar residues" evidence="4">
    <location>
        <begin position="441"/>
        <end position="466"/>
    </location>
</feature>
<dbReference type="EMBL" id="JBFAKC010000014">
    <property type="protein sequence ID" value="MEV0711324.1"/>
    <property type="molecule type" value="Genomic_DNA"/>
</dbReference>
<feature type="region of interest" description="Disordered" evidence="4">
    <location>
        <begin position="438"/>
        <end position="597"/>
    </location>
</feature>
<evidence type="ECO:0000256" key="4">
    <source>
        <dbReference type="SAM" id="MobiDB-lite"/>
    </source>
</evidence>
<keyword evidence="5" id="KW-0472">Membrane</keyword>
<organism evidence="6 7">
    <name type="scientific">Nocardia aurea</name>
    <dbReference type="NCBI Taxonomy" id="2144174"/>
    <lineage>
        <taxon>Bacteria</taxon>
        <taxon>Bacillati</taxon>
        <taxon>Actinomycetota</taxon>
        <taxon>Actinomycetes</taxon>
        <taxon>Mycobacteriales</taxon>
        <taxon>Nocardiaceae</taxon>
        <taxon>Nocardia</taxon>
    </lineage>
</organism>
<evidence type="ECO:0000256" key="1">
    <source>
        <dbReference type="ARBA" id="ARBA00022741"/>
    </source>
</evidence>
<dbReference type="SUPFAM" id="SSF53067">
    <property type="entry name" value="Actin-like ATPase domain"/>
    <property type="match status" value="2"/>
</dbReference>
<dbReference type="PANTHER" id="PTHR42749">
    <property type="entry name" value="CELL SHAPE-DETERMINING PROTEIN MREB"/>
    <property type="match status" value="1"/>
</dbReference>
<keyword evidence="7" id="KW-1185">Reference proteome</keyword>
<evidence type="ECO:0000313" key="7">
    <source>
        <dbReference type="Proteomes" id="UP001551695"/>
    </source>
</evidence>
<dbReference type="InterPro" id="IPR043129">
    <property type="entry name" value="ATPase_NBD"/>
</dbReference>
<feature type="compositionally biased region" description="Pro residues" evidence="4">
    <location>
        <begin position="546"/>
        <end position="587"/>
    </location>
</feature>
<keyword evidence="3" id="KW-0143">Chaperone</keyword>
<evidence type="ECO:0000256" key="5">
    <source>
        <dbReference type="SAM" id="Phobius"/>
    </source>
</evidence>
<sequence length="625" mass="62301">MTERLALGITVGALNSVAVATSGTVDDVDVGPAYGGTVLTHPSVLRLGADSAPVFGTTAGPSSRHSNDIVFEGFLDRVGDPVDLLAEDGSTHSAAALVATAVRCLVDETATATGQAPEAVIVCHPARWSRHTVDVQRGALVAADLPEVTLIPEPTAAMSWLEAAHERLDDGAVVVYDLGATGLTISVMRTGAHAGPLATPLRTTDVAGAEFDLLVMRYILANARQGNEFDPFDPVIERELSGLRTDCRKAKEALSINTATVVPVGLDPTVPGGQQIRLVRDELEELLRAPLLVSLDLIRDAVHRAGLGIGDIGRVLLTGGGSSIPLVAELISTEFGLPVVAAPDPAQTSARGAAALATDLLAAEVATTPHGFVADTPTDALPAVITAARPATDLQADALPVAPPATGMTTRRRVAIVAGAALVMGLIGAGTLAIGTGLPGSPNQPASTQQQVTPGEQASANTTPSADGTAPAQPAASPGTPGAPQAGNPTGGAGSPTGASPGSTVGVVNGQGTPAQAGTGEPAPAGGPATAATPENGTPQQAQAPQPAPQQQPAPQPQPQPQPAPQPQPQPTQIPLPAPTVPKPQVPSLPTGVLENTIDGVGEGVGGAVGTILDAPGEILGGNGG</sequence>
<name>A0ABV3G0W4_9NOCA</name>
<comment type="caution">
    <text evidence="6">The sequence shown here is derived from an EMBL/GenBank/DDBJ whole genome shotgun (WGS) entry which is preliminary data.</text>
</comment>
<dbReference type="Pfam" id="PF00012">
    <property type="entry name" value="HSP70"/>
    <property type="match status" value="1"/>
</dbReference>
<dbReference type="InterPro" id="IPR013126">
    <property type="entry name" value="Hsp_70_fam"/>
</dbReference>
<keyword evidence="5" id="KW-1133">Transmembrane helix</keyword>
<reference evidence="6 7" key="1">
    <citation type="submission" date="2024-06" db="EMBL/GenBank/DDBJ databases">
        <title>The Natural Products Discovery Center: Release of the First 8490 Sequenced Strains for Exploring Actinobacteria Biosynthetic Diversity.</title>
        <authorList>
            <person name="Kalkreuter E."/>
            <person name="Kautsar S.A."/>
            <person name="Yang D."/>
            <person name="Bader C.D."/>
            <person name="Teijaro C.N."/>
            <person name="Fluegel L."/>
            <person name="Davis C.M."/>
            <person name="Simpson J.R."/>
            <person name="Lauterbach L."/>
            <person name="Steele A.D."/>
            <person name="Gui C."/>
            <person name="Meng S."/>
            <person name="Li G."/>
            <person name="Viehrig K."/>
            <person name="Ye F."/>
            <person name="Su P."/>
            <person name="Kiefer A.F."/>
            <person name="Nichols A."/>
            <person name="Cepeda A.J."/>
            <person name="Yan W."/>
            <person name="Fan B."/>
            <person name="Jiang Y."/>
            <person name="Adhikari A."/>
            <person name="Zheng C.-J."/>
            <person name="Schuster L."/>
            <person name="Cowan T.M."/>
            <person name="Smanski M.J."/>
            <person name="Chevrette M.G."/>
            <person name="De Carvalho L.P.S."/>
            <person name="Shen B."/>
        </authorList>
    </citation>
    <scope>NUCLEOTIDE SEQUENCE [LARGE SCALE GENOMIC DNA]</scope>
    <source>
        <strain evidence="6 7">NPDC050403</strain>
    </source>
</reference>
<evidence type="ECO:0000256" key="3">
    <source>
        <dbReference type="ARBA" id="ARBA00023186"/>
    </source>
</evidence>
<dbReference type="Proteomes" id="UP001551695">
    <property type="component" value="Unassembled WGS sequence"/>
</dbReference>
<feature type="compositionally biased region" description="Low complexity" evidence="4">
    <location>
        <begin position="512"/>
        <end position="545"/>
    </location>
</feature>
<keyword evidence="5" id="KW-0812">Transmembrane</keyword>
<feature type="transmembrane region" description="Helical" evidence="5">
    <location>
        <begin position="414"/>
        <end position="438"/>
    </location>
</feature>
<dbReference type="Gene3D" id="3.30.420.40">
    <property type="match status" value="2"/>
</dbReference>
<accession>A0ABV3G0W4</accession>
<dbReference type="PANTHER" id="PTHR42749:SF1">
    <property type="entry name" value="CELL SHAPE-DETERMINING PROTEIN MREB"/>
    <property type="match status" value="1"/>
</dbReference>
<proteinExistence type="predicted"/>
<evidence type="ECO:0000256" key="2">
    <source>
        <dbReference type="ARBA" id="ARBA00022840"/>
    </source>
</evidence>
<gene>
    <name evidence="6" type="ORF">AB0I48_27540</name>
</gene>
<dbReference type="RefSeq" id="WP_357787634.1">
    <property type="nucleotide sequence ID" value="NZ_JBFAKC010000014.1"/>
</dbReference>
<protein>
    <submittedName>
        <fullName evidence="6">Hsp70 family protein</fullName>
    </submittedName>
</protein>
<dbReference type="Gene3D" id="3.90.640.10">
    <property type="entry name" value="Actin, Chain A, domain 4"/>
    <property type="match status" value="1"/>
</dbReference>
<evidence type="ECO:0000313" key="6">
    <source>
        <dbReference type="EMBL" id="MEV0711324.1"/>
    </source>
</evidence>
<keyword evidence="1" id="KW-0547">Nucleotide-binding</keyword>
<keyword evidence="2" id="KW-0067">ATP-binding</keyword>